<reference evidence="5" key="1">
    <citation type="submission" date="2020-02" db="EMBL/GenBank/DDBJ databases">
        <authorList>
            <person name="Meier V. D."/>
        </authorList>
    </citation>
    <scope>NUCLEOTIDE SEQUENCE</scope>
    <source>
        <strain evidence="5">AVDCRST_MAG04</strain>
    </source>
</reference>
<organism evidence="5">
    <name type="scientific">uncultured Acetobacteraceae bacterium</name>
    <dbReference type="NCBI Taxonomy" id="169975"/>
    <lineage>
        <taxon>Bacteria</taxon>
        <taxon>Pseudomonadati</taxon>
        <taxon>Pseudomonadota</taxon>
        <taxon>Alphaproteobacteria</taxon>
        <taxon>Acetobacterales</taxon>
        <taxon>Acetobacteraceae</taxon>
        <taxon>environmental samples</taxon>
    </lineage>
</organism>
<protein>
    <recommendedName>
        <fullName evidence="4">HTH tetR-type domain-containing protein</fullName>
    </recommendedName>
</protein>
<keyword evidence="3" id="KW-0804">Transcription</keyword>
<dbReference type="InterPro" id="IPR001647">
    <property type="entry name" value="HTH_TetR"/>
</dbReference>
<keyword evidence="2" id="KW-0238">DNA-binding</keyword>
<dbReference type="SUPFAM" id="SSF48498">
    <property type="entry name" value="Tetracyclin repressor-like, C-terminal domain"/>
    <property type="match status" value="1"/>
</dbReference>
<evidence type="ECO:0000259" key="4">
    <source>
        <dbReference type="Pfam" id="PF00440"/>
    </source>
</evidence>
<accession>A0A6J4GZK5</accession>
<dbReference type="InterPro" id="IPR009057">
    <property type="entry name" value="Homeodomain-like_sf"/>
</dbReference>
<dbReference type="InterPro" id="IPR036271">
    <property type="entry name" value="Tet_transcr_reg_TetR-rel_C_sf"/>
</dbReference>
<feature type="domain" description="HTH tetR-type" evidence="4">
    <location>
        <begin position="13"/>
        <end position="58"/>
    </location>
</feature>
<dbReference type="PANTHER" id="PTHR47506:SF1">
    <property type="entry name" value="HTH-TYPE TRANSCRIPTIONAL REGULATOR YJDC"/>
    <property type="match status" value="1"/>
</dbReference>
<evidence type="ECO:0000313" key="5">
    <source>
        <dbReference type="EMBL" id="CAA9210372.1"/>
    </source>
</evidence>
<evidence type="ECO:0000256" key="2">
    <source>
        <dbReference type="ARBA" id="ARBA00023125"/>
    </source>
</evidence>
<dbReference type="Gene3D" id="1.10.357.10">
    <property type="entry name" value="Tetracycline Repressor, domain 2"/>
    <property type="match status" value="1"/>
</dbReference>
<name>A0A6J4GZK5_9PROT</name>
<sequence>MRPAKVADEAVADALVSAFRRDGYAGAAIRDLCEATGLKSASLYHRFPRGKTDMALAALAWAAGGFGEAVVSPLEAAGDPASRLRRSAAGLRRYYAGGRLACLLAVFAASEAPEPVRDGIAAALARWRDALTAVLAETGAGAPGDEAEDRIAAVHGSLVLARGTGSTAAFRRAVSRMEGLPP</sequence>
<dbReference type="Pfam" id="PF00440">
    <property type="entry name" value="TetR_N"/>
    <property type="match status" value="1"/>
</dbReference>
<proteinExistence type="predicted"/>
<dbReference type="GO" id="GO:0003677">
    <property type="term" value="F:DNA binding"/>
    <property type="evidence" value="ECO:0007669"/>
    <property type="project" value="UniProtKB-KW"/>
</dbReference>
<evidence type="ECO:0000256" key="1">
    <source>
        <dbReference type="ARBA" id="ARBA00023015"/>
    </source>
</evidence>
<evidence type="ECO:0000256" key="3">
    <source>
        <dbReference type="ARBA" id="ARBA00023163"/>
    </source>
</evidence>
<dbReference type="AlphaFoldDB" id="A0A6J4GZK5"/>
<dbReference type="PANTHER" id="PTHR47506">
    <property type="entry name" value="TRANSCRIPTIONAL REGULATORY PROTEIN"/>
    <property type="match status" value="1"/>
</dbReference>
<gene>
    <name evidence="5" type="ORF">AVDCRST_MAG04-83</name>
</gene>
<dbReference type="EMBL" id="CADCTL010000003">
    <property type="protein sequence ID" value="CAA9210372.1"/>
    <property type="molecule type" value="Genomic_DNA"/>
</dbReference>
<dbReference type="SUPFAM" id="SSF46689">
    <property type="entry name" value="Homeodomain-like"/>
    <property type="match status" value="1"/>
</dbReference>
<keyword evidence="1" id="KW-0805">Transcription regulation</keyword>